<reference evidence="1 2" key="1">
    <citation type="submission" date="2019-02" db="EMBL/GenBank/DDBJ databases">
        <title>Deep-cultivation of Planctomycetes and their phenomic and genomic characterization uncovers novel biology.</title>
        <authorList>
            <person name="Wiegand S."/>
            <person name="Jogler M."/>
            <person name="Boedeker C."/>
            <person name="Pinto D."/>
            <person name="Vollmers J."/>
            <person name="Rivas-Marin E."/>
            <person name="Kohn T."/>
            <person name="Peeters S.H."/>
            <person name="Heuer A."/>
            <person name="Rast P."/>
            <person name="Oberbeckmann S."/>
            <person name="Bunk B."/>
            <person name="Jeske O."/>
            <person name="Meyerdierks A."/>
            <person name="Storesund J.E."/>
            <person name="Kallscheuer N."/>
            <person name="Luecker S."/>
            <person name="Lage O.M."/>
            <person name="Pohl T."/>
            <person name="Merkel B.J."/>
            <person name="Hornburger P."/>
            <person name="Mueller R.-W."/>
            <person name="Bruemmer F."/>
            <person name="Labrenz M."/>
            <person name="Spormann A.M."/>
            <person name="Op Den Camp H."/>
            <person name="Overmann J."/>
            <person name="Amann R."/>
            <person name="Jetten M.S.M."/>
            <person name="Mascher T."/>
            <person name="Medema M.H."/>
            <person name="Devos D.P."/>
            <person name="Kaster A.-K."/>
            <person name="Ovreas L."/>
            <person name="Rohde M."/>
            <person name="Galperin M.Y."/>
            <person name="Jogler C."/>
        </authorList>
    </citation>
    <scope>NUCLEOTIDE SEQUENCE [LARGE SCALE GENOMIC DNA]</scope>
    <source>
        <strain evidence="1 2">Pla108</strain>
    </source>
</reference>
<dbReference type="EMBL" id="SJPR01000006">
    <property type="protein sequence ID" value="TWT94759.1"/>
    <property type="molecule type" value="Genomic_DNA"/>
</dbReference>
<accession>A0A5C6A5I5</accession>
<sequence length="66" mass="7285">MNLFGKRVVEIVGDDELPLAQTLPGVASGVMRRRDIALYALRFPILLKHAFIPQEIAKTTPPINTA</sequence>
<dbReference type="Proteomes" id="UP000317421">
    <property type="component" value="Unassembled WGS sequence"/>
</dbReference>
<comment type="caution">
    <text evidence="1">The sequence shown here is derived from an EMBL/GenBank/DDBJ whole genome shotgun (WGS) entry which is preliminary data.</text>
</comment>
<proteinExistence type="predicted"/>
<dbReference type="AlphaFoldDB" id="A0A5C6A5I5"/>
<name>A0A5C6A5I5_9BACT</name>
<keyword evidence="2" id="KW-1185">Reference proteome</keyword>
<evidence type="ECO:0000313" key="2">
    <source>
        <dbReference type="Proteomes" id="UP000317421"/>
    </source>
</evidence>
<protein>
    <submittedName>
        <fullName evidence="1">Uncharacterized protein</fullName>
    </submittedName>
</protein>
<evidence type="ECO:0000313" key="1">
    <source>
        <dbReference type="EMBL" id="TWT94759.1"/>
    </source>
</evidence>
<gene>
    <name evidence="1" type="ORF">Pla108_36080</name>
</gene>
<organism evidence="1 2">
    <name type="scientific">Botrimarina colliarenosi</name>
    <dbReference type="NCBI Taxonomy" id="2528001"/>
    <lineage>
        <taxon>Bacteria</taxon>
        <taxon>Pseudomonadati</taxon>
        <taxon>Planctomycetota</taxon>
        <taxon>Planctomycetia</taxon>
        <taxon>Pirellulales</taxon>
        <taxon>Lacipirellulaceae</taxon>
        <taxon>Botrimarina</taxon>
    </lineage>
</organism>